<dbReference type="eggNOG" id="COG1357">
    <property type="taxonomic scope" value="Bacteria"/>
</dbReference>
<proteinExistence type="predicted"/>
<dbReference type="Pfam" id="PF00805">
    <property type="entry name" value="Pentapeptide"/>
    <property type="match status" value="2"/>
</dbReference>
<dbReference type="InterPro" id="IPR001646">
    <property type="entry name" value="5peptide_repeat"/>
</dbReference>
<organism evidence="2 3">
    <name type="scientific">Gloeothece citriformis (strain PCC 7424)</name>
    <name type="common">Cyanothece sp. (strain PCC 7424)</name>
    <dbReference type="NCBI Taxonomy" id="65393"/>
    <lineage>
        <taxon>Bacteria</taxon>
        <taxon>Bacillati</taxon>
        <taxon>Cyanobacteriota</taxon>
        <taxon>Cyanophyceae</taxon>
        <taxon>Oscillatoriophycideae</taxon>
        <taxon>Chroococcales</taxon>
        <taxon>Aphanothecaceae</taxon>
        <taxon>Gloeothece</taxon>
        <taxon>Gloeothece citriformis</taxon>
    </lineage>
</organism>
<dbReference type="OrthoDB" id="528641at2"/>
<dbReference type="PANTHER" id="PTHR47485">
    <property type="entry name" value="THYLAKOID LUMENAL 17.4 KDA PROTEIN, CHLOROPLASTIC"/>
    <property type="match status" value="1"/>
</dbReference>
<gene>
    <name evidence="2" type="ordered locus">PCC7424_2302</name>
</gene>
<evidence type="ECO:0000313" key="2">
    <source>
        <dbReference type="EMBL" id="ACK70724.1"/>
    </source>
</evidence>
<dbReference type="RefSeq" id="WP_015954328.1">
    <property type="nucleotide sequence ID" value="NC_011729.1"/>
</dbReference>
<evidence type="ECO:0000256" key="1">
    <source>
        <dbReference type="ARBA" id="ARBA00022737"/>
    </source>
</evidence>
<evidence type="ECO:0000313" key="3">
    <source>
        <dbReference type="Proteomes" id="UP000002384"/>
    </source>
</evidence>
<dbReference type="AlphaFoldDB" id="B7KHM9"/>
<reference evidence="3" key="1">
    <citation type="journal article" date="2011" name="MBio">
        <title>Novel metabolic attributes of the genus Cyanothece, comprising a group of unicellular nitrogen-fixing Cyanobacteria.</title>
        <authorList>
            <person name="Bandyopadhyay A."/>
            <person name="Elvitigala T."/>
            <person name="Welsh E."/>
            <person name="Stockel J."/>
            <person name="Liberton M."/>
            <person name="Min H."/>
            <person name="Sherman L.A."/>
            <person name="Pakrasi H.B."/>
        </authorList>
    </citation>
    <scope>NUCLEOTIDE SEQUENCE [LARGE SCALE GENOMIC DNA]</scope>
    <source>
        <strain evidence="3">PCC 7424</strain>
    </source>
</reference>
<dbReference type="EMBL" id="CP001291">
    <property type="protein sequence ID" value="ACK70724.1"/>
    <property type="molecule type" value="Genomic_DNA"/>
</dbReference>
<dbReference type="KEGG" id="cyc:PCC7424_2302"/>
<accession>B7KHM9</accession>
<dbReference type="Proteomes" id="UP000002384">
    <property type="component" value="Chromosome"/>
</dbReference>
<dbReference type="SUPFAM" id="SSF141571">
    <property type="entry name" value="Pentapeptide repeat-like"/>
    <property type="match status" value="1"/>
</dbReference>
<sequence length="294" mass="33228">MIEKQEAINLKNKYDAGERDFCNLELRRIDLRGLNLSHANFKGADLSYANLREINLSGADLREAFLNEADLTGANLQGANLEGTYLIKAYLMKTNLQEANLSKAYLTGAYLSKSNLTKANLSGAYLNGAKLSGADLTDISYDETTHFDVNFPLNKVETKKELSRTPSLLNLKVTIEDLLKSLNHLSQLSNRYLGSTMTVRYWETTRPQSEWLHQFEIKSSAQISFTGNQPGYLDLSQLRLAQEWISRFVKICSQIIQDYPKMIDRKQLVLSLTPSLMTEATQLDNHKSDVTSLF</sequence>
<keyword evidence="3" id="KW-1185">Reference proteome</keyword>
<keyword evidence="1" id="KW-0677">Repeat</keyword>
<dbReference type="Gene3D" id="2.160.20.80">
    <property type="entry name" value="E3 ubiquitin-protein ligase SopA"/>
    <property type="match status" value="1"/>
</dbReference>
<name>B7KHM9_GLOC7</name>
<protein>
    <submittedName>
        <fullName evidence="2">Pentapeptide repeat protein</fullName>
    </submittedName>
</protein>
<dbReference type="HOGENOM" id="CLU_075506_0_0_3"/>
<dbReference type="PANTHER" id="PTHR47485:SF1">
    <property type="entry name" value="THYLAKOID LUMENAL 17.4 KDA PROTEIN, CHLOROPLASTIC"/>
    <property type="match status" value="1"/>
</dbReference>